<feature type="domain" description="Histidine kinase" evidence="7">
    <location>
        <begin position="152"/>
        <end position="365"/>
    </location>
</feature>
<dbReference type="CDD" id="cd00130">
    <property type="entry name" value="PAS"/>
    <property type="match status" value="1"/>
</dbReference>
<dbReference type="STRING" id="1077936.SAMN05421545_1816"/>
<dbReference type="InterPro" id="IPR005467">
    <property type="entry name" value="His_kinase_dom"/>
</dbReference>
<reference evidence="11" key="1">
    <citation type="submission" date="2017-01" db="EMBL/GenBank/DDBJ databases">
        <authorList>
            <person name="Varghese N."/>
            <person name="Submissions S."/>
        </authorList>
    </citation>
    <scope>NUCLEOTIDE SEQUENCE [LARGE SCALE GENOMIC DNA]</scope>
    <source>
        <strain evidence="11">DM9</strain>
    </source>
</reference>
<dbReference type="SMART" id="SM00091">
    <property type="entry name" value="PAS"/>
    <property type="match status" value="1"/>
</dbReference>
<evidence type="ECO:0000256" key="6">
    <source>
        <dbReference type="SAM" id="Coils"/>
    </source>
</evidence>
<dbReference type="PANTHER" id="PTHR43304:SF1">
    <property type="entry name" value="PAC DOMAIN-CONTAINING PROTEIN"/>
    <property type="match status" value="1"/>
</dbReference>
<keyword evidence="6" id="KW-0175">Coiled coil</keyword>
<dbReference type="InterPro" id="IPR052162">
    <property type="entry name" value="Sensor_kinase/Photoreceptor"/>
</dbReference>
<keyword evidence="4" id="KW-0808">Transferase</keyword>
<feature type="domain" description="PAC" evidence="9">
    <location>
        <begin position="84"/>
        <end position="134"/>
    </location>
</feature>
<dbReference type="PROSITE" id="PS50113">
    <property type="entry name" value="PAC"/>
    <property type="match status" value="1"/>
</dbReference>
<dbReference type="PROSITE" id="PS50112">
    <property type="entry name" value="PAS"/>
    <property type="match status" value="1"/>
</dbReference>
<sequence>MDINKEFELYQFEKLNQTLFLNHPDAIFLLDLEGKFMMVNEEVCRITGYDREELIGQSFEPLIEESMKAFTQERFQDSKEDKPQRYETSIVTENGIKYLDVTNFPLKNDTRILAIFGIAKDITEKKQKEIELEKYTALLKEHNDELEIFRKILAHDMRKPVANALGFARLLQGNLPESKEKQVKRYLLHTVESVDVMLRDLNELIALQSTGKESKEEVDVNKTIKRIVNFFQEEIRQANASVDLEIADNLQIHTIKAYFNSIIRNLISNALKYRSLDRPTMLSVKAFLHDAVITIIVKDNGIGMDLTNIGKELFQMHRRFAPKVAEGNGLGLYIVNQQIRLMGGHISVESEVDKGTIFTITLPTH</sequence>
<dbReference type="InterPro" id="IPR004358">
    <property type="entry name" value="Sig_transdc_His_kin-like_C"/>
</dbReference>
<keyword evidence="3" id="KW-0597">Phosphoprotein</keyword>
<dbReference type="Gene3D" id="1.10.287.130">
    <property type="match status" value="1"/>
</dbReference>
<dbReference type="SUPFAM" id="SSF55785">
    <property type="entry name" value="PYP-like sensor domain (PAS domain)"/>
    <property type="match status" value="1"/>
</dbReference>
<evidence type="ECO:0000259" key="8">
    <source>
        <dbReference type="PROSITE" id="PS50112"/>
    </source>
</evidence>
<dbReference type="CDD" id="cd00082">
    <property type="entry name" value="HisKA"/>
    <property type="match status" value="1"/>
</dbReference>
<name>A0A1N6WXT2_9BACT</name>
<dbReference type="AlphaFoldDB" id="A0A1N6WXT2"/>
<protein>
    <recommendedName>
        <fullName evidence="2">histidine kinase</fullName>
        <ecNumber evidence="2">2.7.13.3</ecNumber>
    </recommendedName>
</protein>
<proteinExistence type="predicted"/>
<evidence type="ECO:0000259" key="9">
    <source>
        <dbReference type="PROSITE" id="PS50113"/>
    </source>
</evidence>
<evidence type="ECO:0000256" key="3">
    <source>
        <dbReference type="ARBA" id="ARBA00022553"/>
    </source>
</evidence>
<evidence type="ECO:0000256" key="1">
    <source>
        <dbReference type="ARBA" id="ARBA00000085"/>
    </source>
</evidence>
<feature type="coiled-coil region" evidence="6">
    <location>
        <begin position="125"/>
        <end position="152"/>
    </location>
</feature>
<dbReference type="RefSeq" id="WP_076421831.1">
    <property type="nucleotide sequence ID" value="NZ_FTNM01000002.1"/>
</dbReference>
<dbReference type="CDD" id="cd00075">
    <property type="entry name" value="HATPase"/>
    <property type="match status" value="1"/>
</dbReference>
<dbReference type="Pfam" id="PF13426">
    <property type="entry name" value="PAS_9"/>
    <property type="match status" value="1"/>
</dbReference>
<dbReference type="EC" id="2.7.13.3" evidence="2"/>
<dbReference type="SMART" id="SM00387">
    <property type="entry name" value="HATPase_c"/>
    <property type="match status" value="1"/>
</dbReference>
<evidence type="ECO:0000313" key="10">
    <source>
        <dbReference type="EMBL" id="SIQ94846.1"/>
    </source>
</evidence>
<keyword evidence="5" id="KW-0418">Kinase</keyword>
<dbReference type="PRINTS" id="PR00344">
    <property type="entry name" value="BCTRLSENSOR"/>
</dbReference>
<accession>A0A1N6WXT2</accession>
<comment type="catalytic activity">
    <reaction evidence="1">
        <text>ATP + protein L-histidine = ADP + protein N-phospho-L-histidine.</text>
        <dbReference type="EC" id="2.7.13.3"/>
    </reaction>
</comment>
<evidence type="ECO:0000256" key="5">
    <source>
        <dbReference type="ARBA" id="ARBA00022777"/>
    </source>
</evidence>
<dbReference type="Gene3D" id="3.30.565.10">
    <property type="entry name" value="Histidine kinase-like ATPase, C-terminal domain"/>
    <property type="match status" value="1"/>
</dbReference>
<dbReference type="GO" id="GO:0000155">
    <property type="term" value="F:phosphorelay sensor kinase activity"/>
    <property type="evidence" value="ECO:0007669"/>
    <property type="project" value="InterPro"/>
</dbReference>
<keyword evidence="11" id="KW-1185">Reference proteome</keyword>
<dbReference type="SUPFAM" id="SSF55874">
    <property type="entry name" value="ATPase domain of HSP90 chaperone/DNA topoisomerase II/histidine kinase"/>
    <property type="match status" value="1"/>
</dbReference>
<dbReference type="NCBIfam" id="TIGR00229">
    <property type="entry name" value="sensory_box"/>
    <property type="match status" value="1"/>
</dbReference>
<dbReference type="PROSITE" id="PS50109">
    <property type="entry name" value="HIS_KIN"/>
    <property type="match status" value="1"/>
</dbReference>
<feature type="domain" description="PAS" evidence="8">
    <location>
        <begin position="11"/>
        <end position="82"/>
    </location>
</feature>
<organism evidence="10 11">
    <name type="scientific">Pontibacter lucknowensis</name>
    <dbReference type="NCBI Taxonomy" id="1077936"/>
    <lineage>
        <taxon>Bacteria</taxon>
        <taxon>Pseudomonadati</taxon>
        <taxon>Bacteroidota</taxon>
        <taxon>Cytophagia</taxon>
        <taxon>Cytophagales</taxon>
        <taxon>Hymenobacteraceae</taxon>
        <taxon>Pontibacter</taxon>
    </lineage>
</organism>
<evidence type="ECO:0000256" key="4">
    <source>
        <dbReference type="ARBA" id="ARBA00022679"/>
    </source>
</evidence>
<dbReference type="OrthoDB" id="9766459at2"/>
<dbReference type="InterPro" id="IPR003594">
    <property type="entry name" value="HATPase_dom"/>
</dbReference>
<evidence type="ECO:0000256" key="2">
    <source>
        <dbReference type="ARBA" id="ARBA00012438"/>
    </source>
</evidence>
<dbReference type="EMBL" id="FTNM01000002">
    <property type="protein sequence ID" value="SIQ94846.1"/>
    <property type="molecule type" value="Genomic_DNA"/>
</dbReference>
<dbReference type="InterPro" id="IPR036097">
    <property type="entry name" value="HisK_dim/P_sf"/>
</dbReference>
<evidence type="ECO:0000313" key="11">
    <source>
        <dbReference type="Proteomes" id="UP000185924"/>
    </source>
</evidence>
<evidence type="ECO:0000259" key="7">
    <source>
        <dbReference type="PROSITE" id="PS50109"/>
    </source>
</evidence>
<dbReference type="InterPro" id="IPR000700">
    <property type="entry name" value="PAS-assoc_C"/>
</dbReference>
<dbReference type="Pfam" id="PF02518">
    <property type="entry name" value="HATPase_c"/>
    <property type="match status" value="1"/>
</dbReference>
<dbReference type="InterPro" id="IPR003661">
    <property type="entry name" value="HisK_dim/P_dom"/>
</dbReference>
<gene>
    <name evidence="10" type="ORF">SAMN05421545_1816</name>
</gene>
<dbReference type="Proteomes" id="UP000185924">
    <property type="component" value="Unassembled WGS sequence"/>
</dbReference>
<dbReference type="InterPro" id="IPR000014">
    <property type="entry name" value="PAS"/>
</dbReference>
<dbReference type="Gene3D" id="3.30.450.20">
    <property type="entry name" value="PAS domain"/>
    <property type="match status" value="1"/>
</dbReference>
<dbReference type="InterPro" id="IPR035965">
    <property type="entry name" value="PAS-like_dom_sf"/>
</dbReference>
<dbReference type="InterPro" id="IPR036890">
    <property type="entry name" value="HATPase_C_sf"/>
</dbReference>
<dbReference type="PANTHER" id="PTHR43304">
    <property type="entry name" value="PHYTOCHROME-LIKE PROTEIN CPH1"/>
    <property type="match status" value="1"/>
</dbReference>
<dbReference type="SUPFAM" id="SSF47384">
    <property type="entry name" value="Homodimeric domain of signal transducing histidine kinase"/>
    <property type="match status" value="1"/>
</dbReference>